<dbReference type="EMBL" id="RAVZ01000198">
    <property type="protein sequence ID" value="RKG82213.1"/>
    <property type="molecule type" value="Genomic_DNA"/>
</dbReference>
<proteinExistence type="predicted"/>
<gene>
    <name evidence="1" type="ORF">D7V88_25475</name>
</gene>
<organism evidence="1 2">
    <name type="scientific">Corallococcus terminator</name>
    <dbReference type="NCBI Taxonomy" id="2316733"/>
    <lineage>
        <taxon>Bacteria</taxon>
        <taxon>Pseudomonadati</taxon>
        <taxon>Myxococcota</taxon>
        <taxon>Myxococcia</taxon>
        <taxon>Myxococcales</taxon>
        <taxon>Cystobacterineae</taxon>
        <taxon>Myxococcaceae</taxon>
        <taxon>Corallococcus</taxon>
    </lineage>
</organism>
<dbReference type="Proteomes" id="UP000268094">
    <property type="component" value="Unassembled WGS sequence"/>
</dbReference>
<name>A0A3A8IY24_9BACT</name>
<accession>A0A3A8IY24</accession>
<evidence type="ECO:0000313" key="2">
    <source>
        <dbReference type="Proteomes" id="UP000268094"/>
    </source>
</evidence>
<protein>
    <submittedName>
        <fullName evidence="1">Uncharacterized protein</fullName>
    </submittedName>
</protein>
<sequence>MLKELSASIYMQSQAHRGVQHNWYGEEPWPLEVFLQNDERRANVVAIMADQGPIARRFKIAAKWYARAYWSSSKQESVLALGIALEALLGESGGGPGAILGERYALLHSDPHERKQAYDHFMKKIYEARSAVAHGRGSNLLDDFRFIRDVAVRTAWVAGSLWSWVKKGNLQSEEDHRKLFADLKWGV</sequence>
<evidence type="ECO:0000313" key="1">
    <source>
        <dbReference type="EMBL" id="RKG82213.1"/>
    </source>
</evidence>
<keyword evidence="2" id="KW-1185">Reference proteome</keyword>
<comment type="caution">
    <text evidence="1">The sequence shown here is derived from an EMBL/GenBank/DDBJ whole genome shotgun (WGS) entry which is preliminary data.</text>
</comment>
<reference evidence="2" key="1">
    <citation type="submission" date="2018-09" db="EMBL/GenBank/DDBJ databases">
        <authorList>
            <person name="Livingstone P.G."/>
            <person name="Whitworth D.E."/>
        </authorList>
    </citation>
    <scope>NUCLEOTIDE SEQUENCE [LARGE SCALE GENOMIC DNA]</scope>
    <source>
        <strain evidence="2">CA054A</strain>
    </source>
</reference>
<dbReference type="AlphaFoldDB" id="A0A3A8IY24"/>